<dbReference type="AlphaFoldDB" id="A0A4R8DFF7"/>
<name>A0A4R8DFF7_9BACT</name>
<feature type="domain" description="DUF2061" evidence="1">
    <location>
        <begin position="2"/>
        <end position="39"/>
    </location>
</feature>
<dbReference type="Pfam" id="PF09834">
    <property type="entry name" value="DUF2061"/>
    <property type="match status" value="2"/>
</dbReference>
<gene>
    <name evidence="2" type="ORF">EDB95_3795</name>
</gene>
<evidence type="ECO:0000313" key="2">
    <source>
        <dbReference type="EMBL" id="TDW95974.1"/>
    </source>
</evidence>
<protein>
    <submittedName>
        <fullName evidence="2">Putative membrane protein</fullName>
    </submittedName>
</protein>
<dbReference type="InterPro" id="IPR018638">
    <property type="entry name" value="DUF2061_membrane"/>
</dbReference>
<organism evidence="2 3">
    <name type="scientific">Dinghuibacter silviterrae</name>
    <dbReference type="NCBI Taxonomy" id="1539049"/>
    <lineage>
        <taxon>Bacteria</taxon>
        <taxon>Pseudomonadati</taxon>
        <taxon>Bacteroidota</taxon>
        <taxon>Chitinophagia</taxon>
        <taxon>Chitinophagales</taxon>
        <taxon>Chitinophagaceae</taxon>
        <taxon>Dinghuibacter</taxon>
    </lineage>
</organism>
<comment type="caution">
    <text evidence="2">The sequence shown here is derived from an EMBL/GenBank/DDBJ whole genome shotgun (WGS) entry which is preliminary data.</text>
</comment>
<proteinExistence type="predicted"/>
<sequence>MDTIILSYIFTGQITSALKIGAVEVVTKILLYYLHERLWMRVDWLKTRSADGTMVDNHYRSLIKGASYRFFGTLDTIVIALFITGNYTKAFSIGVTEVFTKIGFFYIHERIWQRIPFGIIKEETPAAAPAAEAVRA</sequence>
<evidence type="ECO:0000259" key="1">
    <source>
        <dbReference type="Pfam" id="PF09834"/>
    </source>
</evidence>
<dbReference type="EMBL" id="SODV01000002">
    <property type="protein sequence ID" value="TDW95974.1"/>
    <property type="molecule type" value="Genomic_DNA"/>
</dbReference>
<dbReference type="Proteomes" id="UP000294498">
    <property type="component" value="Unassembled WGS sequence"/>
</dbReference>
<accession>A0A4R8DFF7</accession>
<feature type="domain" description="DUF2061" evidence="1">
    <location>
        <begin position="62"/>
        <end position="113"/>
    </location>
</feature>
<reference evidence="2 3" key="1">
    <citation type="submission" date="2019-03" db="EMBL/GenBank/DDBJ databases">
        <title>Genomic Encyclopedia of Type Strains, Phase IV (KMG-IV): sequencing the most valuable type-strain genomes for metagenomic binning, comparative biology and taxonomic classification.</title>
        <authorList>
            <person name="Goeker M."/>
        </authorList>
    </citation>
    <scope>NUCLEOTIDE SEQUENCE [LARGE SCALE GENOMIC DNA]</scope>
    <source>
        <strain evidence="2 3">DSM 100059</strain>
    </source>
</reference>
<keyword evidence="3" id="KW-1185">Reference proteome</keyword>
<evidence type="ECO:0000313" key="3">
    <source>
        <dbReference type="Proteomes" id="UP000294498"/>
    </source>
</evidence>